<keyword evidence="3 4" id="KW-0808">Transferase</keyword>
<dbReference type="OrthoDB" id="9802328at2"/>
<evidence type="ECO:0000256" key="1">
    <source>
        <dbReference type="ARBA" id="ARBA00001933"/>
    </source>
</evidence>
<gene>
    <name evidence="6" type="ORF">B4135_0928</name>
    <name evidence="7" type="ORF">C6P37_06785</name>
</gene>
<dbReference type="EC" id="2.6.1.-" evidence="4"/>
<dbReference type="Proteomes" id="UP000257014">
    <property type="component" value="Unassembled WGS sequence"/>
</dbReference>
<accession>A0A150M7C6</accession>
<reference evidence="6 8" key="1">
    <citation type="submission" date="2016-01" db="EMBL/GenBank/DDBJ databases">
        <title>Draft Genome Sequences of Seven Thermophilic Sporeformers Isolated from Foods.</title>
        <authorList>
            <person name="Berendsen E.M."/>
            <person name="Wells-Bennik M.H."/>
            <person name="Krawcyk A.O."/>
            <person name="De Jong A."/>
            <person name="Holsappel S."/>
            <person name="Eijlander R.T."/>
            <person name="Kuipers O.P."/>
        </authorList>
    </citation>
    <scope>NUCLEOTIDE SEQUENCE [LARGE SCALE GENOMIC DNA]</scope>
    <source>
        <strain evidence="6 8">B4135</strain>
    </source>
</reference>
<comment type="caution">
    <text evidence="6">The sequence shown here is derived from an EMBL/GenBank/DDBJ whole genome shotgun (WGS) entry which is preliminary data.</text>
</comment>
<evidence type="ECO:0000313" key="6">
    <source>
        <dbReference type="EMBL" id="KYD20029.1"/>
    </source>
</evidence>
<dbReference type="GO" id="GO:0030170">
    <property type="term" value="F:pyridoxal phosphate binding"/>
    <property type="evidence" value="ECO:0007669"/>
    <property type="project" value="InterPro"/>
</dbReference>
<dbReference type="InterPro" id="IPR015424">
    <property type="entry name" value="PyrdxlP-dep_Trfase"/>
</dbReference>
<sequence length="389" mass="43808">MEFTADVIKTLPPYLFSIFEKRKEELKKKGVDVIDFGIGSPDLPPPAFVIDRLKRELDNPANYAYSPYIGIKEFRQAVADFYKREYGVDLDPDTEVLTLIGSKEGIVHLLQAVVNPGETVLVPDPGFQAYWKAVHLVKGEGYNYPLNEKNGYQPEFENIPEDVYKRTKFMFLNYPSNPTAATTTLDVFEEAVRLAKKYRFIVSNDSAYSFITFTDEVQPSILQAEGAKEVAVEFGSLSKIYNMAGMRIGYIVGNKDIIKALATLKSNVDTCQFIPIQQAAATALNSDRQFVAELNRIYKERRDAMVEGLKAIGIDIRPPEATFYIWAPVKAGYTTEQFTAKLMEEAGIIVTPGTAFGPAGEGYFRISLTKPVEKIREAIERLKRLDWQD</sequence>
<dbReference type="STRING" id="301148.B4135_0928"/>
<reference evidence="7 9" key="2">
    <citation type="submission" date="2018-03" db="EMBL/GenBank/DDBJ databases">
        <authorList>
            <person name="Keele B.F."/>
        </authorList>
    </citation>
    <scope>NUCLEOTIDE SEQUENCE [LARGE SCALE GENOMIC DNA]</scope>
    <source>
        <strain evidence="7">ZCTH4_d</strain>
    </source>
</reference>
<organism evidence="6 8">
    <name type="scientific">Caldibacillus debilis</name>
    <dbReference type="NCBI Taxonomy" id="301148"/>
    <lineage>
        <taxon>Bacteria</taxon>
        <taxon>Bacillati</taxon>
        <taxon>Bacillota</taxon>
        <taxon>Bacilli</taxon>
        <taxon>Bacillales</taxon>
        <taxon>Bacillaceae</taxon>
        <taxon>Caldibacillus</taxon>
    </lineage>
</organism>
<dbReference type="SUPFAM" id="SSF53383">
    <property type="entry name" value="PLP-dependent transferases"/>
    <property type="match status" value="1"/>
</dbReference>
<dbReference type="AlphaFoldDB" id="A0A150M7C6"/>
<dbReference type="EMBL" id="QEWE01000015">
    <property type="protein sequence ID" value="REJ28953.1"/>
    <property type="molecule type" value="Genomic_DNA"/>
</dbReference>
<evidence type="ECO:0000259" key="5">
    <source>
        <dbReference type="Pfam" id="PF00155"/>
    </source>
</evidence>
<evidence type="ECO:0000256" key="3">
    <source>
        <dbReference type="ARBA" id="ARBA00022679"/>
    </source>
</evidence>
<dbReference type="Pfam" id="PF00155">
    <property type="entry name" value="Aminotran_1_2"/>
    <property type="match status" value="1"/>
</dbReference>
<evidence type="ECO:0000256" key="2">
    <source>
        <dbReference type="ARBA" id="ARBA00022576"/>
    </source>
</evidence>
<evidence type="ECO:0000256" key="4">
    <source>
        <dbReference type="RuleBase" id="RU000481"/>
    </source>
</evidence>
<dbReference type="InterPro" id="IPR004838">
    <property type="entry name" value="NHTrfase_class1_PyrdxlP-BS"/>
</dbReference>
<evidence type="ECO:0000313" key="8">
    <source>
        <dbReference type="Proteomes" id="UP000075683"/>
    </source>
</evidence>
<dbReference type="GO" id="GO:0008483">
    <property type="term" value="F:transaminase activity"/>
    <property type="evidence" value="ECO:0007669"/>
    <property type="project" value="UniProtKB-KW"/>
</dbReference>
<feature type="domain" description="Aminotransferase class I/classII large" evidence="5">
    <location>
        <begin position="32"/>
        <end position="382"/>
    </location>
</feature>
<dbReference type="InterPro" id="IPR015422">
    <property type="entry name" value="PyrdxlP-dep_Trfase_small"/>
</dbReference>
<protein>
    <recommendedName>
        <fullName evidence="4">Aminotransferase</fullName>
        <ecNumber evidence="4">2.6.1.-</ecNumber>
    </recommendedName>
</protein>
<proteinExistence type="inferred from homology"/>
<comment type="cofactor">
    <cofactor evidence="1 4">
        <name>pyridoxal 5'-phosphate</name>
        <dbReference type="ChEBI" id="CHEBI:597326"/>
    </cofactor>
</comment>
<dbReference type="EMBL" id="LQYT01000037">
    <property type="protein sequence ID" value="KYD20029.1"/>
    <property type="molecule type" value="Genomic_DNA"/>
</dbReference>
<dbReference type="InterPro" id="IPR004839">
    <property type="entry name" value="Aminotransferase_I/II_large"/>
</dbReference>
<dbReference type="Gene3D" id="3.40.640.10">
    <property type="entry name" value="Type I PLP-dependent aspartate aminotransferase-like (Major domain)"/>
    <property type="match status" value="1"/>
</dbReference>
<dbReference type="PANTHER" id="PTHR42832:SF3">
    <property type="entry name" value="L-GLUTAMINE--4-(METHYLSULFANYL)-2-OXOBUTANOATE AMINOTRANSFERASE"/>
    <property type="match status" value="1"/>
</dbReference>
<evidence type="ECO:0000313" key="7">
    <source>
        <dbReference type="EMBL" id="REJ28953.1"/>
    </source>
</evidence>
<comment type="similarity">
    <text evidence="4">Belongs to the class-I pyridoxal-phosphate-dependent aminotransferase family.</text>
</comment>
<dbReference type="InterPro" id="IPR015421">
    <property type="entry name" value="PyrdxlP-dep_Trfase_major"/>
</dbReference>
<evidence type="ECO:0000313" key="9">
    <source>
        <dbReference type="Proteomes" id="UP000257014"/>
    </source>
</evidence>
<dbReference type="PATRIC" id="fig|301148.3.peg.3299"/>
<dbReference type="Gene3D" id="3.90.1150.10">
    <property type="entry name" value="Aspartate Aminotransferase, domain 1"/>
    <property type="match status" value="1"/>
</dbReference>
<dbReference type="NCBIfam" id="NF006756">
    <property type="entry name" value="PRK09276.1"/>
    <property type="match status" value="1"/>
</dbReference>
<dbReference type="PANTHER" id="PTHR42832">
    <property type="entry name" value="AMINO ACID AMINOTRANSFERASE"/>
    <property type="match status" value="1"/>
</dbReference>
<name>A0A150M7C6_9BACI</name>
<dbReference type="RefSeq" id="WP_061568769.1">
    <property type="nucleotide sequence ID" value="NZ_JBAIZG010000043.1"/>
</dbReference>
<dbReference type="CDD" id="cd00609">
    <property type="entry name" value="AAT_like"/>
    <property type="match status" value="1"/>
</dbReference>
<dbReference type="InterPro" id="IPR050881">
    <property type="entry name" value="LL-DAP_aminotransferase"/>
</dbReference>
<dbReference type="PROSITE" id="PS00105">
    <property type="entry name" value="AA_TRANSFER_CLASS_1"/>
    <property type="match status" value="1"/>
</dbReference>
<dbReference type="Proteomes" id="UP000075683">
    <property type="component" value="Unassembled WGS sequence"/>
</dbReference>
<keyword evidence="2 4" id="KW-0032">Aminotransferase</keyword>